<keyword evidence="5" id="KW-1185">Reference proteome</keyword>
<dbReference type="InterPro" id="IPR045851">
    <property type="entry name" value="AMP-bd_C_sf"/>
</dbReference>
<protein>
    <submittedName>
        <fullName evidence="6">4-coumarate--CoA ligase-like 5</fullName>
    </submittedName>
</protein>
<dbReference type="AlphaFoldDB" id="A0A6P6Y7U8"/>
<feature type="domain" description="AMP-binding enzyme C-terminal" evidence="4">
    <location>
        <begin position="505"/>
        <end position="582"/>
    </location>
</feature>
<dbReference type="InterPro" id="IPR020845">
    <property type="entry name" value="AMP-binding_CS"/>
</dbReference>
<dbReference type="InParanoid" id="A0A6P6Y7U8"/>
<dbReference type="GO" id="GO:0004467">
    <property type="term" value="F:long-chain fatty acid-CoA ligase activity"/>
    <property type="evidence" value="ECO:0007669"/>
    <property type="project" value="TreeGrafter"/>
</dbReference>
<dbReference type="Gene3D" id="3.30.300.30">
    <property type="match status" value="1"/>
</dbReference>
<dbReference type="InterPro" id="IPR042099">
    <property type="entry name" value="ANL_N_sf"/>
</dbReference>
<gene>
    <name evidence="6" type="primary">LOC113795492</name>
</gene>
<dbReference type="OMA" id="PEFWIAG"/>
<accession>A0A6P6Y7U8</accession>
<feature type="domain" description="AMP-dependent synthetase/ligase" evidence="3">
    <location>
        <begin position="69"/>
        <end position="454"/>
    </location>
</feature>
<dbReference type="SUPFAM" id="SSF56801">
    <property type="entry name" value="Acetyl-CoA synthetase-like"/>
    <property type="match status" value="1"/>
</dbReference>
<dbReference type="Pfam" id="PF13193">
    <property type="entry name" value="AMP-binding_C"/>
    <property type="match status" value="1"/>
</dbReference>
<keyword evidence="2" id="KW-0576">Peroxisome</keyword>
<evidence type="ECO:0000313" key="5">
    <source>
        <dbReference type="Proteomes" id="UP000515146"/>
    </source>
</evidence>
<name>A0A6P6Y7U8_DERPT</name>
<dbReference type="InterPro" id="IPR000873">
    <property type="entry name" value="AMP-dep_synth/lig_dom"/>
</dbReference>
<dbReference type="GO" id="GO:0042759">
    <property type="term" value="P:long-chain fatty acid biosynthetic process"/>
    <property type="evidence" value="ECO:0007669"/>
    <property type="project" value="TreeGrafter"/>
</dbReference>
<comment type="subcellular location">
    <subcellularLocation>
        <location evidence="1">Peroxisome</location>
    </subcellularLocation>
</comment>
<organism evidence="5 6">
    <name type="scientific">Dermatophagoides pteronyssinus</name>
    <name type="common">European house dust mite</name>
    <dbReference type="NCBI Taxonomy" id="6956"/>
    <lineage>
        <taxon>Eukaryota</taxon>
        <taxon>Metazoa</taxon>
        <taxon>Ecdysozoa</taxon>
        <taxon>Arthropoda</taxon>
        <taxon>Chelicerata</taxon>
        <taxon>Arachnida</taxon>
        <taxon>Acari</taxon>
        <taxon>Acariformes</taxon>
        <taxon>Sarcoptiformes</taxon>
        <taxon>Astigmata</taxon>
        <taxon>Psoroptidia</taxon>
        <taxon>Analgoidea</taxon>
        <taxon>Pyroglyphidae</taxon>
        <taxon>Dermatophagoidinae</taxon>
        <taxon>Dermatophagoides</taxon>
    </lineage>
</organism>
<dbReference type="PANTHER" id="PTHR24096">
    <property type="entry name" value="LONG-CHAIN-FATTY-ACID--COA LIGASE"/>
    <property type="match status" value="1"/>
</dbReference>
<proteinExistence type="predicted"/>
<dbReference type="KEGG" id="dpte:113795492"/>
<dbReference type="InterPro" id="IPR025110">
    <property type="entry name" value="AMP-bd_C"/>
</dbReference>
<dbReference type="RefSeq" id="XP_027201477.1">
    <property type="nucleotide sequence ID" value="XM_027345676.1"/>
</dbReference>
<reference evidence="6" key="1">
    <citation type="submission" date="2025-08" db="UniProtKB">
        <authorList>
            <consortium name="RefSeq"/>
        </authorList>
    </citation>
    <scope>IDENTIFICATION</scope>
    <source>
        <strain evidence="6">Airmid</strain>
    </source>
</reference>
<evidence type="ECO:0000259" key="3">
    <source>
        <dbReference type="Pfam" id="PF00501"/>
    </source>
</evidence>
<evidence type="ECO:0000256" key="1">
    <source>
        <dbReference type="ARBA" id="ARBA00004275"/>
    </source>
</evidence>
<dbReference type="Proteomes" id="UP000515146">
    <property type="component" value="Unplaced"/>
</dbReference>
<dbReference type="FunCoup" id="A0A6P6Y7U8">
    <property type="interactions" value="319"/>
</dbReference>
<dbReference type="OrthoDB" id="6507574at2759"/>
<dbReference type="PANTHER" id="PTHR24096:SF391">
    <property type="entry name" value="LONG-CHAIN-FATTY-ACID--COA LIGASE HEIMDALL-RELATED"/>
    <property type="match status" value="1"/>
</dbReference>
<evidence type="ECO:0000259" key="4">
    <source>
        <dbReference type="Pfam" id="PF13193"/>
    </source>
</evidence>
<dbReference type="PROSITE" id="PS00455">
    <property type="entry name" value="AMP_BINDING"/>
    <property type="match status" value="1"/>
</dbReference>
<dbReference type="Pfam" id="PF00501">
    <property type="entry name" value="AMP-binding"/>
    <property type="match status" value="1"/>
</dbReference>
<dbReference type="GO" id="GO:0005777">
    <property type="term" value="C:peroxisome"/>
    <property type="evidence" value="ECO:0007669"/>
    <property type="project" value="UniProtKB-SubCell"/>
</dbReference>
<sequence>MPSSTATTVIQPSKDDLLKQFVNIQIDNEHHIVRNVAPKKTNHKFQTIAENLAVYMEQMAKTDTIGLIDAERNMEKLSYKDWYDQSKRFASSLINEHDLIKEDMIVFYSDNSIDYAVSMIGAIFTGCTFTPIVAANGKFELSHQMKDSRGSILVIDCKQKLAVLESALQNEKYRQDILEHLRLIVLMNEHDISDEITTIIGNIETILKSSKCKIDHYQRMINSGGNITKIPHFTIDKDDHFIIIYTSGTTGISKGAIHSNHSILSSIGFQMNDENVNNENQMNQRYQILWYPLSHASGSFILLSNTMNGRTSILFINNRLERLLQFTAENRLSFLPLSPKHATQMAQNDYQKQFDLSSLKLLICGGAKIPLKIIENVQKKYHILFIDGYGSTEFLAGLFNLEFMFGRMPKPGSVGRPSPGVEMKIIDLETGVALPAEKQGEILLRGPHRFVGYLRNDEATRTSIDSDGWYHTGDIGYYDDEGYLYIVDRIKELIKFREWSVIPAEIEAFILQNPAVDSVCVVGVPHTVDGYHVRAYIKIRDGYQQSLTEKEIIDSVHDNMGFQKRLRGGVKFIEHIPRTSIDKVDRKYFRTLVKNELLTETVE</sequence>
<evidence type="ECO:0000313" key="6">
    <source>
        <dbReference type="RefSeq" id="XP_027201477.1"/>
    </source>
</evidence>
<dbReference type="Gene3D" id="3.40.50.12780">
    <property type="entry name" value="N-terminal domain of ligase-like"/>
    <property type="match status" value="1"/>
</dbReference>
<evidence type="ECO:0000256" key="2">
    <source>
        <dbReference type="ARBA" id="ARBA00023140"/>
    </source>
</evidence>